<dbReference type="Pfam" id="PF00134">
    <property type="entry name" value="Cyclin_N"/>
    <property type="match status" value="1"/>
</dbReference>
<dbReference type="GO" id="GO:0006357">
    <property type="term" value="P:regulation of transcription by RNA polymerase II"/>
    <property type="evidence" value="ECO:0007669"/>
    <property type="project" value="InterPro"/>
</dbReference>
<proteinExistence type="predicted"/>
<dbReference type="CDD" id="cd20532">
    <property type="entry name" value="CYCLIN_CCNL_rpt1"/>
    <property type="match status" value="1"/>
</dbReference>
<gene>
    <name evidence="2" type="ORF">GYMLUDRAFT_95218</name>
</gene>
<dbReference type="PANTHER" id="PTHR10026">
    <property type="entry name" value="CYCLIN"/>
    <property type="match status" value="1"/>
</dbReference>
<keyword evidence="3" id="KW-1185">Reference proteome</keyword>
<name>A0A0D0BHZ6_9AGAR</name>
<evidence type="ECO:0000313" key="2">
    <source>
        <dbReference type="EMBL" id="KIK63630.1"/>
    </source>
</evidence>
<dbReference type="InterPro" id="IPR006671">
    <property type="entry name" value="Cyclin_N"/>
</dbReference>
<organism evidence="2 3">
    <name type="scientific">Collybiopsis luxurians FD-317 M1</name>
    <dbReference type="NCBI Taxonomy" id="944289"/>
    <lineage>
        <taxon>Eukaryota</taxon>
        <taxon>Fungi</taxon>
        <taxon>Dikarya</taxon>
        <taxon>Basidiomycota</taxon>
        <taxon>Agaricomycotina</taxon>
        <taxon>Agaricomycetes</taxon>
        <taxon>Agaricomycetidae</taxon>
        <taxon>Agaricales</taxon>
        <taxon>Marasmiineae</taxon>
        <taxon>Omphalotaceae</taxon>
        <taxon>Collybiopsis</taxon>
        <taxon>Collybiopsis luxurians</taxon>
    </lineage>
</organism>
<evidence type="ECO:0000259" key="1">
    <source>
        <dbReference type="Pfam" id="PF00134"/>
    </source>
</evidence>
<dbReference type="OrthoDB" id="10264655at2759"/>
<dbReference type="SUPFAM" id="SSF47954">
    <property type="entry name" value="Cyclin-like"/>
    <property type="match status" value="2"/>
</dbReference>
<protein>
    <recommendedName>
        <fullName evidence="1">Cyclin N-terminal domain-containing protein</fullName>
    </recommendedName>
</protein>
<sequence>MAQTFYPLASFSQISQTPSRADGIPEDLEEDLRAYGCKLIHEAGILLKQKQVAVATAQILFQRFWYVSSMKTYGIGDVGMGALYLASKLEECPLRIRDLINVYDLLRQRAAHLISSNSTEFKYAPMSYFGNTFYDLKDAIVVHEMQLLKRLGFNMQVVLPYGTLINYLRILGLMTREDACARAWGYLNDALQTPVYTLYQIPTIVCAAIHLTTRHLRIALPNSDSNNWWKLFDADWEDLWNVCGYIMRLYRERTEAETARVVGMISKKGVRKWLEDQVEHRKAHASG</sequence>
<dbReference type="PIRSF" id="PIRSF036580">
    <property type="entry name" value="Cyclin_L"/>
    <property type="match status" value="1"/>
</dbReference>
<dbReference type="InterPro" id="IPR036915">
    <property type="entry name" value="Cyclin-like_sf"/>
</dbReference>
<evidence type="ECO:0000313" key="3">
    <source>
        <dbReference type="Proteomes" id="UP000053593"/>
    </source>
</evidence>
<dbReference type="Proteomes" id="UP000053593">
    <property type="component" value="Unassembled WGS sequence"/>
</dbReference>
<accession>A0A0D0BHZ6</accession>
<dbReference type="AlphaFoldDB" id="A0A0D0BHZ6"/>
<dbReference type="HOGENOM" id="CLU_022000_3_2_1"/>
<dbReference type="GO" id="GO:0016538">
    <property type="term" value="F:cyclin-dependent protein serine/threonine kinase regulator activity"/>
    <property type="evidence" value="ECO:0007669"/>
    <property type="project" value="InterPro"/>
</dbReference>
<reference evidence="2 3" key="1">
    <citation type="submission" date="2014-04" db="EMBL/GenBank/DDBJ databases">
        <title>Evolutionary Origins and Diversification of the Mycorrhizal Mutualists.</title>
        <authorList>
            <consortium name="DOE Joint Genome Institute"/>
            <consortium name="Mycorrhizal Genomics Consortium"/>
            <person name="Kohler A."/>
            <person name="Kuo A."/>
            <person name="Nagy L.G."/>
            <person name="Floudas D."/>
            <person name="Copeland A."/>
            <person name="Barry K.W."/>
            <person name="Cichocki N."/>
            <person name="Veneault-Fourrey C."/>
            <person name="LaButti K."/>
            <person name="Lindquist E.A."/>
            <person name="Lipzen A."/>
            <person name="Lundell T."/>
            <person name="Morin E."/>
            <person name="Murat C."/>
            <person name="Riley R."/>
            <person name="Ohm R."/>
            <person name="Sun H."/>
            <person name="Tunlid A."/>
            <person name="Henrissat B."/>
            <person name="Grigoriev I.V."/>
            <person name="Hibbett D.S."/>
            <person name="Martin F."/>
        </authorList>
    </citation>
    <scope>NUCLEOTIDE SEQUENCE [LARGE SCALE GENOMIC DNA]</scope>
    <source>
        <strain evidence="2 3">FD-317 M1</strain>
    </source>
</reference>
<dbReference type="Gene3D" id="1.10.472.10">
    <property type="entry name" value="Cyclin-like"/>
    <property type="match status" value="2"/>
</dbReference>
<dbReference type="EMBL" id="KN834763">
    <property type="protein sequence ID" value="KIK63630.1"/>
    <property type="molecule type" value="Genomic_DNA"/>
</dbReference>
<dbReference type="InterPro" id="IPR043198">
    <property type="entry name" value="Cyclin/Ssn8"/>
</dbReference>
<feature type="domain" description="Cyclin N-terminal" evidence="1">
    <location>
        <begin position="26"/>
        <end position="155"/>
    </location>
</feature>